<dbReference type="GO" id="GO:0016758">
    <property type="term" value="F:hexosyltransferase activity"/>
    <property type="evidence" value="ECO:0007669"/>
    <property type="project" value="InterPro"/>
</dbReference>
<reference evidence="2 3" key="1">
    <citation type="submission" date="2018-11" db="EMBL/GenBank/DDBJ databases">
        <title>Sequencing the genomes of 1000 actinobacteria strains.</title>
        <authorList>
            <person name="Klenk H.-P."/>
        </authorList>
    </citation>
    <scope>NUCLEOTIDE SEQUENCE [LARGE SCALE GENOMIC DNA]</scope>
    <source>
        <strain evidence="2 3">DSM 11294</strain>
    </source>
</reference>
<sequence length="320" mass="34434">MAPTRKTGSASRKALLVASTGGHLAQLVRLAPTLDVSDDSLWLTFRTPQSESLLQGRRVSYIPYIRPRDWRGVLKASRTIAQLLRRESFDAAVSTGAAPAVAALPLARLQGIDTTYIESVSRVDGPSLTGRILAATRSARLYTQHPSWAGARWQAHPSVFHTVTPVSRPRVERPSLFVTLGTIEGYAFDALIDAIRSTGLADERTVWQLGCTTPGGALPGRHFSQVSASDFDRYATEADVVISHAGVGSLLRLLDLGVSPILAIRRKSRDEHVDDHQAQIAQLASDHGIATAVEVDELTDQTILRATGRAIASSPTPPIG</sequence>
<keyword evidence="3" id="KW-1185">Reference proteome</keyword>
<dbReference type="AlphaFoldDB" id="A0A3N2BDL7"/>
<evidence type="ECO:0000313" key="3">
    <source>
        <dbReference type="Proteomes" id="UP000280668"/>
    </source>
</evidence>
<feature type="domain" description="Glycosyl transferase family 28 C-terminal" evidence="1">
    <location>
        <begin position="231"/>
        <end position="300"/>
    </location>
</feature>
<evidence type="ECO:0000259" key="1">
    <source>
        <dbReference type="Pfam" id="PF04101"/>
    </source>
</evidence>
<proteinExistence type="predicted"/>
<keyword evidence="2" id="KW-0808">Transferase</keyword>
<evidence type="ECO:0000313" key="2">
    <source>
        <dbReference type="EMBL" id="ROR73346.1"/>
    </source>
</evidence>
<dbReference type="OrthoDB" id="555447at2"/>
<protein>
    <submittedName>
        <fullName evidence="2">UDP-N-acetylglucosamine transferase subunit ALG13</fullName>
    </submittedName>
</protein>
<dbReference type="Pfam" id="PF04101">
    <property type="entry name" value="Glyco_tran_28_C"/>
    <property type="match status" value="1"/>
</dbReference>
<organism evidence="2 3">
    <name type="scientific">Bogoriella caseilytica</name>
    <dbReference type="NCBI Taxonomy" id="56055"/>
    <lineage>
        <taxon>Bacteria</taxon>
        <taxon>Bacillati</taxon>
        <taxon>Actinomycetota</taxon>
        <taxon>Actinomycetes</taxon>
        <taxon>Micrococcales</taxon>
        <taxon>Bogoriellaceae</taxon>
        <taxon>Bogoriella</taxon>
    </lineage>
</organism>
<dbReference type="Proteomes" id="UP000280668">
    <property type="component" value="Unassembled WGS sequence"/>
</dbReference>
<name>A0A3N2BDL7_9MICO</name>
<accession>A0A3N2BDL7</accession>
<dbReference type="EMBL" id="RKHK01000001">
    <property type="protein sequence ID" value="ROR73346.1"/>
    <property type="molecule type" value="Genomic_DNA"/>
</dbReference>
<dbReference type="InterPro" id="IPR007235">
    <property type="entry name" value="Glyco_trans_28_C"/>
</dbReference>
<comment type="caution">
    <text evidence="2">The sequence shown here is derived from an EMBL/GenBank/DDBJ whole genome shotgun (WGS) entry which is preliminary data.</text>
</comment>
<dbReference type="Gene3D" id="3.40.50.2000">
    <property type="entry name" value="Glycogen Phosphorylase B"/>
    <property type="match status" value="2"/>
</dbReference>
<dbReference type="SUPFAM" id="SSF53756">
    <property type="entry name" value="UDP-Glycosyltransferase/glycogen phosphorylase"/>
    <property type="match status" value="1"/>
</dbReference>
<gene>
    <name evidence="2" type="ORF">EDD31_1723</name>
</gene>
<dbReference type="RefSeq" id="WP_123303779.1">
    <property type="nucleotide sequence ID" value="NZ_RKHK01000001.1"/>
</dbReference>